<dbReference type="Proteomes" id="UP000305778">
    <property type="component" value="Unassembled WGS sequence"/>
</dbReference>
<dbReference type="Gene3D" id="3.30.530.20">
    <property type="match status" value="1"/>
</dbReference>
<feature type="compositionally biased region" description="Low complexity" evidence="1">
    <location>
        <begin position="183"/>
        <end position="197"/>
    </location>
</feature>
<dbReference type="PANTHER" id="PTHR38588:SF1">
    <property type="entry name" value="BLL0334 PROTEIN"/>
    <property type="match status" value="1"/>
</dbReference>
<gene>
    <name evidence="3" type="ORF">FCI23_44835</name>
</gene>
<dbReference type="CDD" id="cd07823">
    <property type="entry name" value="SRPBCC_5"/>
    <property type="match status" value="1"/>
</dbReference>
<dbReference type="PANTHER" id="PTHR38588">
    <property type="entry name" value="BLL0334 PROTEIN"/>
    <property type="match status" value="1"/>
</dbReference>
<keyword evidence="4" id="KW-1185">Reference proteome</keyword>
<evidence type="ECO:0000313" key="3">
    <source>
        <dbReference type="EMBL" id="TJZ99659.1"/>
    </source>
</evidence>
<keyword evidence="2" id="KW-1133">Transmembrane helix</keyword>
<reference evidence="3 4" key="1">
    <citation type="submission" date="2019-04" db="EMBL/GenBank/DDBJ databases">
        <title>Streptomyces oryziradicis sp. nov., a novel actinomycete isolated from rhizosphere soil of rice (Oryza sativa L.).</title>
        <authorList>
            <person name="Li C."/>
        </authorList>
    </citation>
    <scope>NUCLEOTIDE SEQUENCE [LARGE SCALE GENOMIC DNA]</scope>
    <source>
        <strain evidence="3 4">NEAU-C40</strain>
    </source>
</reference>
<dbReference type="EMBL" id="SUMC01000099">
    <property type="protein sequence ID" value="TJZ99659.1"/>
    <property type="molecule type" value="Genomic_DNA"/>
</dbReference>
<name>A0A4U0RU62_9ACTN</name>
<protein>
    <submittedName>
        <fullName evidence="3">Carbon monoxide dehydrogenase</fullName>
    </submittedName>
</protein>
<feature type="transmembrane region" description="Helical" evidence="2">
    <location>
        <begin position="265"/>
        <end position="284"/>
    </location>
</feature>
<accession>A0A4U0RU62</accession>
<dbReference type="SUPFAM" id="SSF55961">
    <property type="entry name" value="Bet v1-like"/>
    <property type="match status" value="1"/>
</dbReference>
<dbReference type="OrthoDB" id="9808623at2"/>
<dbReference type="RefSeq" id="WP_136729803.1">
    <property type="nucleotide sequence ID" value="NZ_SUMC01000099.1"/>
</dbReference>
<keyword evidence="2" id="KW-0812">Transmembrane</keyword>
<proteinExistence type="predicted"/>
<feature type="compositionally biased region" description="Low complexity" evidence="1">
    <location>
        <begin position="204"/>
        <end position="239"/>
    </location>
</feature>
<sequence length="285" mass="29378">MKIDNEFDVSVPIERAWEVLTDLEGLAPCLPGAQLTGVEGEVYNGKVKVKVGPVISQFAGTARFVEMDEAAHHAVISAKGKDARGGGNASAMIEALLRPHGTRTVVTVTTNLNISGKLAQFGSGMIKEISEKLLNQFVQNLEAQLHQPQESAPGTVPETATPTTAAAGATVAEAPARETTKDTAPPATAPEAATSEAPVEETAGDTTPAATTAGPEPAATTPGNAPEAAQPQAPAAGSRRPARQETEAEPLDLMGLAGMSVYKRLIPAAVVGIILIALIVFLIVR</sequence>
<dbReference type="InterPro" id="IPR023393">
    <property type="entry name" value="START-like_dom_sf"/>
</dbReference>
<comment type="caution">
    <text evidence="3">The sequence shown here is derived from an EMBL/GenBank/DDBJ whole genome shotgun (WGS) entry which is preliminary data.</text>
</comment>
<keyword evidence="2" id="KW-0472">Membrane</keyword>
<evidence type="ECO:0000256" key="1">
    <source>
        <dbReference type="SAM" id="MobiDB-lite"/>
    </source>
</evidence>
<evidence type="ECO:0000313" key="4">
    <source>
        <dbReference type="Proteomes" id="UP000305778"/>
    </source>
</evidence>
<dbReference type="Pfam" id="PF06240">
    <property type="entry name" value="COXG"/>
    <property type="match status" value="1"/>
</dbReference>
<dbReference type="AlphaFoldDB" id="A0A4U0RU62"/>
<organism evidence="3 4">
    <name type="scientific">Actinacidiphila oryziradicis</name>
    <dbReference type="NCBI Taxonomy" id="2571141"/>
    <lineage>
        <taxon>Bacteria</taxon>
        <taxon>Bacillati</taxon>
        <taxon>Actinomycetota</taxon>
        <taxon>Actinomycetes</taxon>
        <taxon>Kitasatosporales</taxon>
        <taxon>Streptomycetaceae</taxon>
        <taxon>Actinacidiphila</taxon>
    </lineage>
</organism>
<evidence type="ECO:0000256" key="2">
    <source>
        <dbReference type="SAM" id="Phobius"/>
    </source>
</evidence>
<feature type="region of interest" description="Disordered" evidence="1">
    <location>
        <begin position="146"/>
        <end position="247"/>
    </location>
</feature>
<dbReference type="InterPro" id="IPR010419">
    <property type="entry name" value="CO_DH_gsu"/>
</dbReference>
<feature type="compositionally biased region" description="Low complexity" evidence="1">
    <location>
        <begin position="152"/>
        <end position="174"/>
    </location>
</feature>